<accession>A0A346Y058</accession>
<organism evidence="2 3">
    <name type="scientific">Euzebya pacifica</name>
    <dbReference type="NCBI Taxonomy" id="1608957"/>
    <lineage>
        <taxon>Bacteria</taxon>
        <taxon>Bacillati</taxon>
        <taxon>Actinomycetota</taxon>
        <taxon>Nitriliruptoria</taxon>
        <taxon>Euzebyales</taxon>
    </lineage>
</organism>
<sequence length="490" mass="52671">MTDTLDPTDPVPESVMPVSAAAALRAAYAVPPRAYHSLDHAARVARIATDLGADRACLLAAWAHDVVYRPGEPDNEDASAAWLVDRLPDDPDVAEAARLIRLTATHDVDPGDTMAAVLCDADLSILGGDPAGYEAYRRAVREEYAAVPDEAWRTGRAAVLRRLLDRPRLFLTDTAHDRWEQRARTNLADELADLLGSAPEQRAGVTPTGDGGLVTDNPHAAVFDRAAATYDRVGVDFFSTFGRLLVDHAGVALGERVLDIGTGRGAVLFPAAAAVGPEGHVLGLDLAPGMVERTSAEVAERGLDHVRVVLGDAADPPLADEGFDAVLSSLVLFFLHDPAAGVRRWARLVSPGGRLGLCTFLPDGDDERFRELVEAFVEVPDHIEPQPQPDGPTSFELVKDVAWLDDAIAAAGLVDIDAVEVRHATGFEDVEQWWRWAWSQGMRSALELIPEARHAAFKEAVAADLAANALPDGRLGFHVTVRLTTARRPD</sequence>
<name>A0A346Y058_9ACTN</name>
<evidence type="ECO:0000313" key="3">
    <source>
        <dbReference type="Proteomes" id="UP000264006"/>
    </source>
</evidence>
<dbReference type="KEGG" id="euz:DVS28_a3179"/>
<dbReference type="InterPro" id="IPR013216">
    <property type="entry name" value="Methyltransf_11"/>
</dbReference>
<dbReference type="PANTHER" id="PTHR21174">
    <property type="match status" value="1"/>
</dbReference>
<keyword evidence="3" id="KW-1185">Reference proteome</keyword>
<dbReference type="Gene3D" id="1.10.3210.10">
    <property type="entry name" value="Hypothetical protein af1432"/>
    <property type="match status" value="1"/>
</dbReference>
<dbReference type="RefSeq" id="WP_164710605.1">
    <property type="nucleotide sequence ID" value="NZ_CP031165.1"/>
</dbReference>
<gene>
    <name evidence="2" type="ORF">DVS28_a3179</name>
</gene>
<dbReference type="GO" id="GO:0008757">
    <property type="term" value="F:S-adenosylmethionine-dependent methyltransferase activity"/>
    <property type="evidence" value="ECO:0007669"/>
    <property type="project" value="InterPro"/>
</dbReference>
<dbReference type="Proteomes" id="UP000264006">
    <property type="component" value="Chromosome"/>
</dbReference>
<dbReference type="SUPFAM" id="SSF109604">
    <property type="entry name" value="HD-domain/PDEase-like"/>
    <property type="match status" value="1"/>
</dbReference>
<feature type="domain" description="Methyltransferase type 11" evidence="1">
    <location>
        <begin position="258"/>
        <end position="355"/>
    </location>
</feature>
<protein>
    <recommendedName>
        <fullName evidence="1">Methyltransferase type 11 domain-containing protein</fullName>
    </recommendedName>
</protein>
<proteinExistence type="predicted"/>
<dbReference type="InterPro" id="IPR009218">
    <property type="entry name" value="HD_phosphohydro"/>
</dbReference>
<dbReference type="CDD" id="cd02440">
    <property type="entry name" value="AdoMet_MTases"/>
    <property type="match status" value="1"/>
</dbReference>
<dbReference type="InterPro" id="IPR029063">
    <property type="entry name" value="SAM-dependent_MTases_sf"/>
</dbReference>
<dbReference type="EMBL" id="CP031165">
    <property type="protein sequence ID" value="AXV07855.1"/>
    <property type="molecule type" value="Genomic_DNA"/>
</dbReference>
<reference evidence="2 3" key="1">
    <citation type="submission" date="2018-09" db="EMBL/GenBank/DDBJ databases">
        <title>Complete genome sequence of Euzebya sp. DY32-46 isolated from seawater of Pacific Ocean.</title>
        <authorList>
            <person name="Xu L."/>
            <person name="Wu Y.-H."/>
            <person name="Xu X.-W."/>
        </authorList>
    </citation>
    <scope>NUCLEOTIDE SEQUENCE [LARGE SCALE GENOMIC DNA]</scope>
    <source>
        <strain evidence="2 3">DY32-46</strain>
    </source>
</reference>
<dbReference type="Pfam" id="PF08241">
    <property type="entry name" value="Methyltransf_11"/>
    <property type="match status" value="1"/>
</dbReference>
<evidence type="ECO:0000259" key="1">
    <source>
        <dbReference type="Pfam" id="PF08241"/>
    </source>
</evidence>
<dbReference type="SUPFAM" id="SSF53335">
    <property type="entry name" value="S-adenosyl-L-methionine-dependent methyltransferases"/>
    <property type="match status" value="1"/>
</dbReference>
<dbReference type="AlphaFoldDB" id="A0A346Y058"/>
<evidence type="ECO:0000313" key="2">
    <source>
        <dbReference type="EMBL" id="AXV07855.1"/>
    </source>
</evidence>
<dbReference type="PANTHER" id="PTHR21174:SF0">
    <property type="entry name" value="HD PHOSPHOHYDROLASE FAMILY PROTEIN-RELATED"/>
    <property type="match status" value="1"/>
</dbReference>
<dbReference type="Gene3D" id="3.40.50.150">
    <property type="entry name" value="Vaccinia Virus protein VP39"/>
    <property type="match status" value="1"/>
</dbReference>